<comment type="caution">
    <text evidence="3">The sequence shown here is derived from an EMBL/GenBank/DDBJ whole genome shotgun (WGS) entry which is preliminary data.</text>
</comment>
<organism evidence="3 4">
    <name type="scientific">Heterodera trifolii</name>
    <dbReference type="NCBI Taxonomy" id="157864"/>
    <lineage>
        <taxon>Eukaryota</taxon>
        <taxon>Metazoa</taxon>
        <taxon>Ecdysozoa</taxon>
        <taxon>Nematoda</taxon>
        <taxon>Chromadorea</taxon>
        <taxon>Rhabditida</taxon>
        <taxon>Tylenchina</taxon>
        <taxon>Tylenchomorpha</taxon>
        <taxon>Tylenchoidea</taxon>
        <taxon>Heteroderidae</taxon>
        <taxon>Heteroderinae</taxon>
        <taxon>Heterodera</taxon>
    </lineage>
</organism>
<dbReference type="PROSITE" id="PS50127">
    <property type="entry name" value="UBC_2"/>
    <property type="match status" value="1"/>
</dbReference>
<feature type="domain" description="UBC core" evidence="2">
    <location>
        <begin position="1"/>
        <end position="76"/>
    </location>
</feature>
<dbReference type="Gene3D" id="3.10.110.10">
    <property type="entry name" value="Ubiquitin Conjugating Enzyme"/>
    <property type="match status" value="1"/>
</dbReference>
<dbReference type="InterPro" id="IPR016135">
    <property type="entry name" value="UBQ-conjugating_enzyme/RWD"/>
</dbReference>
<dbReference type="Proteomes" id="UP001620626">
    <property type="component" value="Unassembled WGS sequence"/>
</dbReference>
<evidence type="ECO:0000259" key="2">
    <source>
        <dbReference type="PROSITE" id="PS50127"/>
    </source>
</evidence>
<keyword evidence="4" id="KW-1185">Reference proteome</keyword>
<feature type="region of interest" description="Disordered" evidence="1">
    <location>
        <begin position="450"/>
        <end position="476"/>
    </location>
</feature>
<name>A0ABD2IEA6_9BILA</name>
<accession>A0ABD2IEA6</accession>
<evidence type="ECO:0000256" key="1">
    <source>
        <dbReference type="SAM" id="MobiDB-lite"/>
    </source>
</evidence>
<dbReference type="InterPro" id="IPR000608">
    <property type="entry name" value="UBC"/>
</dbReference>
<dbReference type="Pfam" id="PF00179">
    <property type="entry name" value="UQ_con"/>
    <property type="match status" value="1"/>
</dbReference>
<dbReference type="SUPFAM" id="SSF54495">
    <property type="entry name" value="UBC-like"/>
    <property type="match status" value="1"/>
</dbReference>
<evidence type="ECO:0000313" key="3">
    <source>
        <dbReference type="EMBL" id="KAL3076160.1"/>
    </source>
</evidence>
<feature type="compositionally biased region" description="Polar residues" evidence="1">
    <location>
        <begin position="81"/>
        <end position="91"/>
    </location>
</feature>
<proteinExistence type="predicted"/>
<protein>
    <recommendedName>
        <fullName evidence="2">UBC core domain-containing protein</fullName>
    </recommendedName>
</protein>
<dbReference type="EMBL" id="JBICBT010001260">
    <property type="protein sequence ID" value="KAL3076160.1"/>
    <property type="molecule type" value="Genomic_DNA"/>
</dbReference>
<feature type="region of interest" description="Disordered" evidence="1">
    <location>
        <begin position="75"/>
        <end position="112"/>
    </location>
</feature>
<dbReference type="AlphaFoldDB" id="A0ABD2IEA6"/>
<reference evidence="3 4" key="1">
    <citation type="submission" date="2024-10" db="EMBL/GenBank/DDBJ databases">
        <authorList>
            <person name="Kim D."/>
        </authorList>
    </citation>
    <scope>NUCLEOTIDE SEQUENCE [LARGE SCALE GENOMIC DNA]</scope>
    <source>
        <strain evidence="3">BH-2024</strain>
    </source>
</reference>
<sequence length="476" mass="54665">MRRILHPPGIDPLGYEQASERWNCDRTVESILVSIQLLLAEPNFNSPANVDAAVLFRSDPERYREEVRRRVEMVMAAPTQPEGQGTMQKQGQKSERRKRKAQKSENSKLAKGEKRNLQHPCWICSDVWLNILPLFDYAQLGLTMALLSYRFDVLVDKHFDGTTEFTILRRIRIDKDEGPKAKLFVEIDDTFVEFPLPDRPLPNKIRFNNIRIDYIDHSVITFFRSNQHIWDRMGTKLILFVPSDTPTDVQPIWDVFVRQIWPAFATNIRQLYFSDANHLDNLRRLTSPTILTDLNRLNSIFSGSLCPAGTIGDAFDQPNTIISASQALAKWLHAPRKDGLQKWLNCYELMASTNAEWVDNFKQVFVHARTSVSYTVNFHLRLSTPIVPFELENEWTNEKMTLEKVSHYSGGGDWLLKRCQINEEKKDENSDANLNSVFLYLTDLQNAIGPLSPPANKSDENVRSSAAGPSSDQRNE</sequence>
<gene>
    <name evidence="3" type="ORF">niasHT_034804</name>
</gene>
<evidence type="ECO:0000313" key="4">
    <source>
        <dbReference type="Proteomes" id="UP001620626"/>
    </source>
</evidence>
<feature type="compositionally biased region" description="Basic and acidic residues" evidence="1">
    <location>
        <begin position="102"/>
        <end position="112"/>
    </location>
</feature>
<feature type="compositionally biased region" description="Polar residues" evidence="1">
    <location>
        <begin position="463"/>
        <end position="476"/>
    </location>
</feature>